<dbReference type="AlphaFoldDB" id="A0A4Z2H1Q9"/>
<sequence>MPKKRIIFVYLETQLAQEGGTTRGGVCVSVWGYCTFSLGRRLMVLSGRSTRRTLRDLMVLMSLPFVPLQTEKATAVI</sequence>
<dbReference type="EMBL" id="SRLO01000350">
    <property type="protein sequence ID" value="TNN59706.1"/>
    <property type="molecule type" value="Genomic_DNA"/>
</dbReference>
<comment type="caution">
    <text evidence="1">The sequence shown here is derived from an EMBL/GenBank/DDBJ whole genome shotgun (WGS) entry which is preliminary data.</text>
</comment>
<protein>
    <submittedName>
        <fullName evidence="1">Uncharacterized protein</fullName>
    </submittedName>
</protein>
<accession>A0A4Z2H1Q9</accession>
<proteinExistence type="predicted"/>
<organism evidence="1 2">
    <name type="scientific">Liparis tanakae</name>
    <name type="common">Tanaka's snailfish</name>
    <dbReference type="NCBI Taxonomy" id="230148"/>
    <lineage>
        <taxon>Eukaryota</taxon>
        <taxon>Metazoa</taxon>
        <taxon>Chordata</taxon>
        <taxon>Craniata</taxon>
        <taxon>Vertebrata</taxon>
        <taxon>Euteleostomi</taxon>
        <taxon>Actinopterygii</taxon>
        <taxon>Neopterygii</taxon>
        <taxon>Teleostei</taxon>
        <taxon>Neoteleostei</taxon>
        <taxon>Acanthomorphata</taxon>
        <taxon>Eupercaria</taxon>
        <taxon>Perciformes</taxon>
        <taxon>Cottioidei</taxon>
        <taxon>Cottales</taxon>
        <taxon>Liparidae</taxon>
        <taxon>Liparis</taxon>
    </lineage>
</organism>
<keyword evidence="2" id="KW-1185">Reference proteome</keyword>
<name>A0A4Z2H1Q9_9TELE</name>
<gene>
    <name evidence="1" type="ORF">EYF80_030077</name>
</gene>
<dbReference type="Proteomes" id="UP000314294">
    <property type="component" value="Unassembled WGS sequence"/>
</dbReference>
<reference evidence="1 2" key="1">
    <citation type="submission" date="2019-03" db="EMBL/GenBank/DDBJ databases">
        <title>First draft genome of Liparis tanakae, snailfish: a comprehensive survey of snailfish specific genes.</title>
        <authorList>
            <person name="Kim W."/>
            <person name="Song I."/>
            <person name="Jeong J.-H."/>
            <person name="Kim D."/>
            <person name="Kim S."/>
            <person name="Ryu S."/>
            <person name="Song J.Y."/>
            <person name="Lee S.K."/>
        </authorList>
    </citation>
    <scope>NUCLEOTIDE SEQUENCE [LARGE SCALE GENOMIC DNA]</scope>
    <source>
        <tissue evidence="1">Muscle</tissue>
    </source>
</reference>
<evidence type="ECO:0000313" key="2">
    <source>
        <dbReference type="Proteomes" id="UP000314294"/>
    </source>
</evidence>
<evidence type="ECO:0000313" key="1">
    <source>
        <dbReference type="EMBL" id="TNN59706.1"/>
    </source>
</evidence>